<dbReference type="Proteomes" id="UP000295418">
    <property type="component" value="Unassembled WGS sequence"/>
</dbReference>
<evidence type="ECO:0000259" key="1">
    <source>
        <dbReference type="Pfam" id="PF13349"/>
    </source>
</evidence>
<organism evidence="2 3">
    <name type="scientific">Paenibacillus albiflavus</name>
    <dbReference type="NCBI Taxonomy" id="2545760"/>
    <lineage>
        <taxon>Bacteria</taxon>
        <taxon>Bacillati</taxon>
        <taxon>Bacillota</taxon>
        <taxon>Bacilli</taxon>
        <taxon>Bacillales</taxon>
        <taxon>Paenibacillaceae</taxon>
        <taxon>Paenibacillus</taxon>
    </lineage>
</organism>
<keyword evidence="3" id="KW-1185">Reference proteome</keyword>
<sequence length="322" mass="33853">MKKILIALGIICMIVGGLGVVSTNFNFGQNSSGTFYEKEWTFSKNELKNFKIDSSLAIDVQMVSSSDDHGSVRISGSAPEEVIAQIEAAKISNGTLDLNLHDKSKYFAFFNFSGSDKQKIVITMSEQEILDSLTTKTSSGSMNLSNLRAHRADIRSTAGSVSVANLYADQANVASTSGSVSILELLADQLDVSSTAGSVRVDQVSAERISLGATSGSIKGAKLKGNIQVSASAGSVRLEQVTSDNIKVETTSGSIHLTDLITKSAEIESSAGSVSLTIPAGFGGMYDLRSSSGSISAPDSKKQTDEVIKVRTTSGSISIKEK</sequence>
<dbReference type="InterPro" id="IPR025164">
    <property type="entry name" value="Toastrack_DUF4097"/>
</dbReference>
<gene>
    <name evidence="2" type="ORF">E0485_13390</name>
</gene>
<dbReference type="PANTHER" id="PTHR34094:SF1">
    <property type="entry name" value="PROTEIN FAM185A"/>
    <property type="match status" value="1"/>
</dbReference>
<dbReference type="RefSeq" id="WP_132418554.1">
    <property type="nucleotide sequence ID" value="NZ_SKFG01000012.1"/>
</dbReference>
<evidence type="ECO:0000313" key="2">
    <source>
        <dbReference type="EMBL" id="TCZ76581.1"/>
    </source>
</evidence>
<name>A0A4R4EEI4_9BACL</name>
<comment type="caution">
    <text evidence="2">The sequence shown here is derived from an EMBL/GenBank/DDBJ whole genome shotgun (WGS) entry which is preliminary data.</text>
</comment>
<dbReference type="EMBL" id="SKFG01000012">
    <property type="protein sequence ID" value="TCZ76581.1"/>
    <property type="molecule type" value="Genomic_DNA"/>
</dbReference>
<dbReference type="Pfam" id="PF13349">
    <property type="entry name" value="DUF4097"/>
    <property type="match status" value="1"/>
</dbReference>
<reference evidence="2 3" key="1">
    <citation type="submission" date="2019-03" db="EMBL/GenBank/DDBJ databases">
        <authorList>
            <person name="Kim M.K.M."/>
        </authorList>
    </citation>
    <scope>NUCLEOTIDE SEQUENCE [LARGE SCALE GENOMIC DNA]</scope>
    <source>
        <strain evidence="2 3">18JY21-1</strain>
    </source>
</reference>
<accession>A0A4R4EEI4</accession>
<proteinExistence type="predicted"/>
<dbReference type="AlphaFoldDB" id="A0A4R4EEI4"/>
<protein>
    <recommendedName>
        <fullName evidence="1">DUF4097 domain-containing protein</fullName>
    </recommendedName>
</protein>
<dbReference type="OrthoDB" id="2359834at2"/>
<evidence type="ECO:0000313" key="3">
    <source>
        <dbReference type="Proteomes" id="UP000295418"/>
    </source>
</evidence>
<dbReference type="PANTHER" id="PTHR34094">
    <property type="match status" value="1"/>
</dbReference>
<feature type="domain" description="DUF4097" evidence="1">
    <location>
        <begin position="49"/>
        <end position="256"/>
    </location>
</feature>